<organism evidence="2">
    <name type="scientific">Tanacetum cinerariifolium</name>
    <name type="common">Dalmatian daisy</name>
    <name type="synonym">Chrysanthemum cinerariifolium</name>
    <dbReference type="NCBI Taxonomy" id="118510"/>
    <lineage>
        <taxon>Eukaryota</taxon>
        <taxon>Viridiplantae</taxon>
        <taxon>Streptophyta</taxon>
        <taxon>Embryophyta</taxon>
        <taxon>Tracheophyta</taxon>
        <taxon>Spermatophyta</taxon>
        <taxon>Magnoliopsida</taxon>
        <taxon>eudicotyledons</taxon>
        <taxon>Gunneridae</taxon>
        <taxon>Pentapetalae</taxon>
        <taxon>asterids</taxon>
        <taxon>campanulids</taxon>
        <taxon>Asterales</taxon>
        <taxon>Asteraceae</taxon>
        <taxon>Asteroideae</taxon>
        <taxon>Anthemideae</taxon>
        <taxon>Anthemidinae</taxon>
        <taxon>Tanacetum</taxon>
    </lineage>
</organism>
<comment type="caution">
    <text evidence="2">The sequence shown here is derived from an EMBL/GenBank/DDBJ whole genome shotgun (WGS) entry which is preliminary data.</text>
</comment>
<accession>A0A699XK48</accession>
<feature type="region of interest" description="Disordered" evidence="1">
    <location>
        <begin position="1"/>
        <end position="76"/>
    </location>
</feature>
<feature type="compositionally biased region" description="Polar residues" evidence="1">
    <location>
        <begin position="59"/>
        <end position="69"/>
    </location>
</feature>
<gene>
    <name evidence="2" type="ORF">Tci_932006</name>
</gene>
<proteinExistence type="predicted"/>
<dbReference type="AlphaFoldDB" id="A0A699XK48"/>
<evidence type="ECO:0000256" key="1">
    <source>
        <dbReference type="SAM" id="MobiDB-lite"/>
    </source>
</evidence>
<sequence length="76" mass="8843">HVSKIEFVPKQRDWISDSDSEDESKIEFVPKQREPSIVKSSEHVKSSRESVKKDEHPKQASNLMTNNQKSRGHKKK</sequence>
<reference evidence="2" key="1">
    <citation type="journal article" date="2019" name="Sci. Rep.">
        <title>Draft genome of Tanacetum cinerariifolium, the natural source of mosquito coil.</title>
        <authorList>
            <person name="Yamashiro T."/>
            <person name="Shiraishi A."/>
            <person name="Satake H."/>
            <person name="Nakayama K."/>
        </authorList>
    </citation>
    <scope>NUCLEOTIDE SEQUENCE</scope>
</reference>
<name>A0A699XK48_TANCI</name>
<feature type="compositionally biased region" description="Basic and acidic residues" evidence="1">
    <location>
        <begin position="23"/>
        <end position="58"/>
    </location>
</feature>
<dbReference type="EMBL" id="BKCJ011872659">
    <property type="protein sequence ID" value="GFD60037.1"/>
    <property type="molecule type" value="Genomic_DNA"/>
</dbReference>
<feature type="non-terminal residue" evidence="2">
    <location>
        <position position="1"/>
    </location>
</feature>
<protein>
    <submittedName>
        <fullName evidence="2">Uncharacterized protein</fullName>
    </submittedName>
</protein>
<evidence type="ECO:0000313" key="2">
    <source>
        <dbReference type="EMBL" id="GFD60037.1"/>
    </source>
</evidence>